<gene>
    <name evidence="2" type="ORF">EDD36DRAFT_209244</name>
</gene>
<keyword evidence="3" id="KW-1185">Reference proteome</keyword>
<reference evidence="2" key="1">
    <citation type="journal article" date="2022" name="bioRxiv">
        <title>Deciphering the potential niche of two novel black yeast fungi from a biological soil crust based on their genomes, phenotypes, and melanin regulation.</title>
        <authorList>
            <consortium name="DOE Joint Genome Institute"/>
            <person name="Carr E.C."/>
            <person name="Barton Q."/>
            <person name="Grambo S."/>
            <person name="Sullivan M."/>
            <person name="Renfro C.M."/>
            <person name="Kuo A."/>
            <person name="Pangilinan J."/>
            <person name="Lipzen A."/>
            <person name="Keymanesh K."/>
            <person name="Savage E."/>
            <person name="Barry K."/>
            <person name="Grigoriev I.V."/>
            <person name="Riekhof W.R."/>
            <person name="Harris S.S."/>
        </authorList>
    </citation>
    <scope>NUCLEOTIDE SEQUENCE</scope>
    <source>
        <strain evidence="2">JF 03-4F</strain>
    </source>
</reference>
<feature type="region of interest" description="Disordered" evidence="1">
    <location>
        <begin position="1"/>
        <end position="88"/>
    </location>
</feature>
<dbReference type="Proteomes" id="UP001203852">
    <property type="component" value="Unassembled WGS sequence"/>
</dbReference>
<evidence type="ECO:0000313" key="2">
    <source>
        <dbReference type="EMBL" id="KAI1613868.1"/>
    </source>
</evidence>
<comment type="caution">
    <text evidence="2">The sequence shown here is derived from an EMBL/GenBank/DDBJ whole genome shotgun (WGS) entry which is preliminary data.</text>
</comment>
<evidence type="ECO:0000256" key="1">
    <source>
        <dbReference type="SAM" id="MobiDB-lite"/>
    </source>
</evidence>
<feature type="compositionally biased region" description="Basic and acidic residues" evidence="1">
    <location>
        <begin position="156"/>
        <end position="168"/>
    </location>
</feature>
<accession>A0AAN6IDX2</accession>
<protein>
    <submittedName>
        <fullName evidence="2">Uncharacterized protein</fullName>
    </submittedName>
</protein>
<name>A0AAN6IDX2_9EURO</name>
<feature type="compositionally biased region" description="Basic and acidic residues" evidence="1">
    <location>
        <begin position="1"/>
        <end position="15"/>
    </location>
</feature>
<evidence type="ECO:0000313" key="3">
    <source>
        <dbReference type="Proteomes" id="UP001203852"/>
    </source>
</evidence>
<dbReference type="EMBL" id="MU404353">
    <property type="protein sequence ID" value="KAI1613868.1"/>
    <property type="molecule type" value="Genomic_DNA"/>
</dbReference>
<proteinExistence type="predicted"/>
<organism evidence="2 3">
    <name type="scientific">Exophiala viscosa</name>
    <dbReference type="NCBI Taxonomy" id="2486360"/>
    <lineage>
        <taxon>Eukaryota</taxon>
        <taxon>Fungi</taxon>
        <taxon>Dikarya</taxon>
        <taxon>Ascomycota</taxon>
        <taxon>Pezizomycotina</taxon>
        <taxon>Eurotiomycetes</taxon>
        <taxon>Chaetothyriomycetidae</taxon>
        <taxon>Chaetothyriales</taxon>
        <taxon>Herpotrichiellaceae</taxon>
        <taxon>Exophiala</taxon>
    </lineage>
</organism>
<feature type="region of interest" description="Disordered" evidence="1">
    <location>
        <begin position="148"/>
        <end position="168"/>
    </location>
</feature>
<dbReference type="AlphaFoldDB" id="A0AAN6IDX2"/>
<sequence>MPLHTLDDFRDENRPFMHGAHNQAQDRPARNPFAGTGERLDELAPPIRQRPAERGRQPRNGARRARARSPSCDTCGYGGGGSDDDDREEDQELVLLLQDDEAEDTQYDLMHLVAWNGLGGEGRAGEPLMIMEIGGGDLHPTFEHVQDPAEAASAGPDRRGERQEMRGAGEDGLMFRRRRGGIIGPTMRDGGEGEGQVDPYGMGIGPASDWVDGQRRYAHGRSRDRGHGRDDYGRALELFRRALRYQG</sequence>